<comment type="caution">
    <text evidence="2">The sequence shown here is derived from an EMBL/GenBank/DDBJ whole genome shotgun (WGS) entry which is preliminary data.</text>
</comment>
<keyword evidence="3" id="KW-1185">Reference proteome</keyword>
<feature type="signal peptide" evidence="1">
    <location>
        <begin position="1"/>
        <end position="26"/>
    </location>
</feature>
<accession>A0AAN6NBY1</accession>
<evidence type="ECO:0000313" key="2">
    <source>
        <dbReference type="EMBL" id="KAK3942356.1"/>
    </source>
</evidence>
<protein>
    <recommendedName>
        <fullName evidence="4">Secreted protein</fullName>
    </recommendedName>
</protein>
<sequence>MGGGLVWVAACATLAILAILSDVSRTSPYGTAKKTASPAMRSYRRIGVSYPPASPAAGTPRLILRSDASARYPGPGARYGTLDDGDLAATGGSGKLYRSFTCRSYLIPCLVTVTRVKTYNDVTCDVRNQR</sequence>
<reference evidence="3" key="1">
    <citation type="journal article" date="2023" name="Mol. Phylogenet. Evol.">
        <title>Genome-scale phylogeny and comparative genomics of the fungal order Sordariales.</title>
        <authorList>
            <person name="Hensen N."/>
            <person name="Bonometti L."/>
            <person name="Westerberg I."/>
            <person name="Brannstrom I.O."/>
            <person name="Guillou S."/>
            <person name="Cros-Aarteil S."/>
            <person name="Calhoun S."/>
            <person name="Haridas S."/>
            <person name="Kuo A."/>
            <person name="Mondo S."/>
            <person name="Pangilinan J."/>
            <person name="Riley R."/>
            <person name="LaButti K."/>
            <person name="Andreopoulos B."/>
            <person name="Lipzen A."/>
            <person name="Chen C."/>
            <person name="Yan M."/>
            <person name="Daum C."/>
            <person name="Ng V."/>
            <person name="Clum A."/>
            <person name="Steindorff A."/>
            <person name="Ohm R.A."/>
            <person name="Martin F."/>
            <person name="Silar P."/>
            <person name="Natvig D.O."/>
            <person name="Lalanne C."/>
            <person name="Gautier V."/>
            <person name="Ament-Velasquez S.L."/>
            <person name="Kruys A."/>
            <person name="Hutchinson M.I."/>
            <person name="Powell A.J."/>
            <person name="Barry K."/>
            <person name="Miller A.N."/>
            <person name="Grigoriev I.V."/>
            <person name="Debuchy R."/>
            <person name="Gladieux P."/>
            <person name="Hiltunen Thoren M."/>
            <person name="Johannesson H."/>
        </authorList>
    </citation>
    <scope>NUCLEOTIDE SEQUENCE [LARGE SCALE GENOMIC DNA]</scope>
    <source>
        <strain evidence="3">CBS 340.73</strain>
    </source>
</reference>
<evidence type="ECO:0008006" key="4">
    <source>
        <dbReference type="Google" id="ProtNLM"/>
    </source>
</evidence>
<gene>
    <name evidence="2" type="ORF">QBC46DRAFT_406346</name>
</gene>
<feature type="chain" id="PRO_5042886903" description="Secreted protein" evidence="1">
    <location>
        <begin position="27"/>
        <end position="130"/>
    </location>
</feature>
<dbReference type="EMBL" id="MU853774">
    <property type="protein sequence ID" value="KAK3942356.1"/>
    <property type="molecule type" value="Genomic_DNA"/>
</dbReference>
<dbReference type="Proteomes" id="UP001303473">
    <property type="component" value="Unassembled WGS sequence"/>
</dbReference>
<keyword evidence="1" id="KW-0732">Signal</keyword>
<proteinExistence type="predicted"/>
<evidence type="ECO:0000256" key="1">
    <source>
        <dbReference type="SAM" id="SignalP"/>
    </source>
</evidence>
<organism evidence="2 3">
    <name type="scientific">Diplogelasinospora grovesii</name>
    <dbReference type="NCBI Taxonomy" id="303347"/>
    <lineage>
        <taxon>Eukaryota</taxon>
        <taxon>Fungi</taxon>
        <taxon>Dikarya</taxon>
        <taxon>Ascomycota</taxon>
        <taxon>Pezizomycotina</taxon>
        <taxon>Sordariomycetes</taxon>
        <taxon>Sordariomycetidae</taxon>
        <taxon>Sordariales</taxon>
        <taxon>Diplogelasinosporaceae</taxon>
        <taxon>Diplogelasinospora</taxon>
    </lineage>
</organism>
<name>A0AAN6NBY1_9PEZI</name>
<dbReference type="AlphaFoldDB" id="A0AAN6NBY1"/>
<evidence type="ECO:0000313" key="3">
    <source>
        <dbReference type="Proteomes" id="UP001303473"/>
    </source>
</evidence>